<dbReference type="EMBL" id="QXGB01000215">
    <property type="protein sequence ID" value="KAE9224259.1"/>
    <property type="molecule type" value="Genomic_DNA"/>
</dbReference>
<name>A0A6A3LQ00_9STRA</name>
<reference evidence="1 4" key="1">
    <citation type="submission" date="2018-09" db="EMBL/GenBank/DDBJ databases">
        <title>Genomic investigation of the strawberry pathogen Phytophthora fragariae indicates pathogenicity is determined by transcriptional variation in three key races.</title>
        <authorList>
            <person name="Adams T.M."/>
            <person name="Armitage A.D."/>
            <person name="Sobczyk M.K."/>
            <person name="Bates H.J."/>
            <person name="Dunwell J.M."/>
            <person name="Nellist C.F."/>
            <person name="Harrison R.J."/>
        </authorList>
    </citation>
    <scope>NUCLEOTIDE SEQUENCE [LARGE SCALE GENOMIC DNA]</scope>
    <source>
        <strain evidence="2 3">NOV-27</strain>
        <strain evidence="1 4">SCRP245</strain>
    </source>
</reference>
<evidence type="ECO:0000313" key="1">
    <source>
        <dbReference type="EMBL" id="KAE9021382.1"/>
    </source>
</evidence>
<sequence length="57" mass="6641">MVDLMLNRLPHQYEFESLNWGARYISVDTFVAPERVRELIRVADSRQKAYNLKSGVG</sequence>
<proteinExistence type="predicted"/>
<dbReference type="AlphaFoldDB" id="A0A6A3LQ00"/>
<dbReference type="Proteomes" id="UP000433483">
    <property type="component" value="Unassembled WGS sequence"/>
</dbReference>
<evidence type="ECO:0000313" key="2">
    <source>
        <dbReference type="EMBL" id="KAE9224259.1"/>
    </source>
</evidence>
<comment type="caution">
    <text evidence="1">The sequence shown here is derived from an EMBL/GenBank/DDBJ whole genome shotgun (WGS) entry which is preliminary data.</text>
</comment>
<organism evidence="1 4">
    <name type="scientific">Phytophthora fragariae</name>
    <dbReference type="NCBI Taxonomy" id="53985"/>
    <lineage>
        <taxon>Eukaryota</taxon>
        <taxon>Sar</taxon>
        <taxon>Stramenopiles</taxon>
        <taxon>Oomycota</taxon>
        <taxon>Peronosporomycetes</taxon>
        <taxon>Peronosporales</taxon>
        <taxon>Peronosporaceae</taxon>
        <taxon>Phytophthora</taxon>
    </lineage>
</organism>
<evidence type="ECO:0000313" key="4">
    <source>
        <dbReference type="Proteomes" id="UP000460718"/>
    </source>
</evidence>
<keyword evidence="3" id="KW-1185">Reference proteome</keyword>
<dbReference type="Proteomes" id="UP000460718">
    <property type="component" value="Unassembled WGS sequence"/>
</dbReference>
<dbReference type="EMBL" id="QXFW01000187">
    <property type="protein sequence ID" value="KAE9021382.1"/>
    <property type="molecule type" value="Genomic_DNA"/>
</dbReference>
<accession>A0A6A3LQ00</accession>
<evidence type="ECO:0000313" key="3">
    <source>
        <dbReference type="Proteomes" id="UP000433483"/>
    </source>
</evidence>
<gene>
    <name evidence="2" type="ORF">PF005_g5971</name>
    <name evidence="1" type="ORF">PF011_g4961</name>
</gene>
<protein>
    <submittedName>
        <fullName evidence="1">Uncharacterized protein</fullName>
    </submittedName>
</protein>